<evidence type="ECO:0000256" key="1">
    <source>
        <dbReference type="SAM" id="SignalP"/>
    </source>
</evidence>
<keyword evidence="3" id="KW-1185">Reference proteome</keyword>
<reference evidence="2 3" key="1">
    <citation type="submission" date="2016-05" db="EMBL/GenBank/DDBJ databases">
        <title>A degradative enzymes factory behind the ericoid mycorrhizal symbiosis.</title>
        <authorList>
            <consortium name="DOE Joint Genome Institute"/>
            <person name="Martino E."/>
            <person name="Morin E."/>
            <person name="Grelet G."/>
            <person name="Kuo A."/>
            <person name="Kohler A."/>
            <person name="Daghino S."/>
            <person name="Barry K."/>
            <person name="Choi C."/>
            <person name="Cichocki N."/>
            <person name="Clum A."/>
            <person name="Copeland A."/>
            <person name="Hainaut M."/>
            <person name="Haridas S."/>
            <person name="Labutti K."/>
            <person name="Lindquist E."/>
            <person name="Lipzen A."/>
            <person name="Khouja H.-R."/>
            <person name="Murat C."/>
            <person name="Ohm R."/>
            <person name="Olson A."/>
            <person name="Spatafora J."/>
            <person name="Veneault-Fourrey C."/>
            <person name="Henrissat B."/>
            <person name="Grigoriev I."/>
            <person name="Martin F."/>
            <person name="Perotto S."/>
        </authorList>
    </citation>
    <scope>NUCLEOTIDE SEQUENCE [LARGE SCALE GENOMIC DNA]</scope>
    <source>
        <strain evidence="2 3">UAMH 7357</strain>
    </source>
</reference>
<dbReference type="Proteomes" id="UP000235672">
    <property type="component" value="Unassembled WGS sequence"/>
</dbReference>
<gene>
    <name evidence="2" type="ORF">NA56DRAFT_586791</name>
</gene>
<protein>
    <recommendedName>
        <fullName evidence="4">Hydrophobic surface binding protein A</fullName>
    </recommendedName>
</protein>
<proteinExistence type="predicted"/>
<dbReference type="OrthoDB" id="3485059at2759"/>
<dbReference type="GO" id="GO:0005576">
    <property type="term" value="C:extracellular region"/>
    <property type="evidence" value="ECO:0007669"/>
    <property type="project" value="TreeGrafter"/>
</dbReference>
<dbReference type="PANTHER" id="PTHR38123">
    <property type="entry name" value="CELL WALL SERINE-THREONINE-RICH GALACTOMANNOPROTEIN MP1 (AFU_ORTHOLOGUE AFUA_4G03240)"/>
    <property type="match status" value="1"/>
</dbReference>
<dbReference type="InterPro" id="IPR021054">
    <property type="entry name" value="Cell_wall_mannoprotein_1"/>
</dbReference>
<feature type="signal peptide" evidence="1">
    <location>
        <begin position="1"/>
        <end position="19"/>
    </location>
</feature>
<dbReference type="AlphaFoldDB" id="A0A2J6PF81"/>
<dbReference type="Gene3D" id="1.20.1280.140">
    <property type="match status" value="1"/>
</dbReference>
<dbReference type="PANTHER" id="PTHR38123:SF1">
    <property type="entry name" value="HYDROPHOBIC SURFACE BINDING PROTEIN"/>
    <property type="match status" value="1"/>
</dbReference>
<evidence type="ECO:0008006" key="4">
    <source>
        <dbReference type="Google" id="ProtNLM"/>
    </source>
</evidence>
<dbReference type="EMBL" id="KZ613544">
    <property type="protein sequence ID" value="PMD12690.1"/>
    <property type="molecule type" value="Genomic_DNA"/>
</dbReference>
<organism evidence="2 3">
    <name type="scientific">Hyaloscypha hepaticicola</name>
    <dbReference type="NCBI Taxonomy" id="2082293"/>
    <lineage>
        <taxon>Eukaryota</taxon>
        <taxon>Fungi</taxon>
        <taxon>Dikarya</taxon>
        <taxon>Ascomycota</taxon>
        <taxon>Pezizomycotina</taxon>
        <taxon>Leotiomycetes</taxon>
        <taxon>Helotiales</taxon>
        <taxon>Hyaloscyphaceae</taxon>
        <taxon>Hyaloscypha</taxon>
    </lineage>
</organism>
<accession>A0A2J6PF81</accession>
<evidence type="ECO:0000313" key="3">
    <source>
        <dbReference type="Proteomes" id="UP000235672"/>
    </source>
</evidence>
<sequence>MIQIKTIITALLGLTIATCTPIEQRSAATVLTDLATIGTDITTLTAAVQSYAGGLTDALVIATDESALDTAINQATTDTTAASSFSTSDSTNVVAAIASLTPQITGGLSALAAKESLFAASGLASLVLSLLQTLKNDTDALGAALQAKAQSTDVATLESYQTQIDAGFASAIAVY</sequence>
<name>A0A2J6PF81_9HELO</name>
<feature type="chain" id="PRO_5014456056" description="Hydrophobic surface binding protein A" evidence="1">
    <location>
        <begin position="20"/>
        <end position="175"/>
    </location>
</feature>
<keyword evidence="1" id="KW-0732">Signal</keyword>
<dbReference type="Pfam" id="PF12296">
    <property type="entry name" value="HsbA"/>
    <property type="match status" value="1"/>
</dbReference>
<evidence type="ECO:0000313" key="2">
    <source>
        <dbReference type="EMBL" id="PMD12690.1"/>
    </source>
</evidence>